<evidence type="ECO:0000313" key="8">
    <source>
        <dbReference type="Proteomes" id="UP000053647"/>
    </source>
</evidence>
<dbReference type="Proteomes" id="UP000053647">
    <property type="component" value="Unassembled WGS sequence"/>
</dbReference>
<feature type="compositionally biased region" description="Basic and acidic residues" evidence="5">
    <location>
        <begin position="228"/>
        <end position="246"/>
    </location>
</feature>
<evidence type="ECO:0000313" key="7">
    <source>
        <dbReference type="EMBL" id="KIJ15779.1"/>
    </source>
</evidence>
<dbReference type="PANTHER" id="PTHR31274">
    <property type="entry name" value="PROTEIN ECM3"/>
    <property type="match status" value="1"/>
</dbReference>
<dbReference type="AlphaFoldDB" id="A0A0C9T040"/>
<feature type="transmembrane region" description="Helical" evidence="6">
    <location>
        <begin position="303"/>
        <end position="324"/>
    </location>
</feature>
<gene>
    <name evidence="7" type="ORF">PAXINDRAFT_76428</name>
</gene>
<dbReference type="OrthoDB" id="435607at2759"/>
<dbReference type="InterPro" id="IPR004776">
    <property type="entry name" value="Mem_transp_PIN-like"/>
</dbReference>
<evidence type="ECO:0000256" key="1">
    <source>
        <dbReference type="ARBA" id="ARBA00004141"/>
    </source>
</evidence>
<dbReference type="PANTHER" id="PTHR31274:SF1">
    <property type="entry name" value="AGL149CP"/>
    <property type="match status" value="1"/>
</dbReference>
<dbReference type="Pfam" id="PF03547">
    <property type="entry name" value="Mem_trans"/>
    <property type="match status" value="1"/>
</dbReference>
<accession>A0A0C9T040</accession>
<name>A0A0C9T040_PAXIN</name>
<reference evidence="8" key="2">
    <citation type="submission" date="2015-01" db="EMBL/GenBank/DDBJ databases">
        <title>Evolutionary Origins and Diversification of the Mycorrhizal Mutualists.</title>
        <authorList>
            <consortium name="DOE Joint Genome Institute"/>
            <consortium name="Mycorrhizal Genomics Consortium"/>
            <person name="Kohler A."/>
            <person name="Kuo A."/>
            <person name="Nagy L.G."/>
            <person name="Floudas D."/>
            <person name="Copeland A."/>
            <person name="Barry K.W."/>
            <person name="Cichocki N."/>
            <person name="Veneault-Fourrey C."/>
            <person name="LaButti K."/>
            <person name="Lindquist E.A."/>
            <person name="Lipzen A."/>
            <person name="Lundell T."/>
            <person name="Morin E."/>
            <person name="Murat C."/>
            <person name="Riley R."/>
            <person name="Ohm R."/>
            <person name="Sun H."/>
            <person name="Tunlid A."/>
            <person name="Henrissat B."/>
            <person name="Grigoriev I.V."/>
            <person name="Hibbett D.S."/>
            <person name="Martin F."/>
        </authorList>
    </citation>
    <scope>NUCLEOTIDE SEQUENCE [LARGE SCALE GENOMIC DNA]</scope>
    <source>
        <strain evidence="8">ATCC 200175</strain>
    </source>
</reference>
<feature type="transmembrane region" description="Helical" evidence="6">
    <location>
        <begin position="469"/>
        <end position="488"/>
    </location>
</feature>
<sequence>MSSLPTGELIWIAVQPLARLFFCVACGFTLAKVDLFPAVVAKGVGQILLNVTIPALMFSKIVPAFNSDNIVVLGPLLLIALLFEGIGVTISWVIKQLFWVPHRFRYGILAAGAFGNVGDIPTSVVMGLMASAPFNGTYDENLGVGYITVFILVMNLTLFPLGGRRWVEMDFEGPDVSDEDVQEQLRLKHKRLLASLQRGLLWSSKPFRSAQGPDRSEVTAPALTSANDCEKVPESGDLQESTHSKESTFSPSSTIVQLEPIPTYSPDPGLHKHAVVRTTETETQDGVPSQPLTRRLICLCRDFVRGLLYPCSSATVISFIMAVIPPIKALFVSGVPGTNIPPAPDGKPPLAFIMDTATFIGAASVPMGLITLGSALARLYVPWSQLRSLPIGAIATLAAGRLIVTPVLGILVCQGLTQVGLLDAGNKVLRFVCFFVCCVPTATTQVLLTQVYSGTGNAEHLAAFLIPQYVLMFGSMTVLTAFNLHLLFG</sequence>
<comment type="subcellular location">
    <subcellularLocation>
        <location evidence="1">Membrane</location>
        <topology evidence="1">Multi-pass membrane protein</topology>
    </subcellularLocation>
</comment>
<keyword evidence="4 6" id="KW-0472">Membrane</keyword>
<keyword evidence="3 6" id="KW-1133">Transmembrane helix</keyword>
<evidence type="ECO:0000256" key="5">
    <source>
        <dbReference type="SAM" id="MobiDB-lite"/>
    </source>
</evidence>
<dbReference type="HOGENOM" id="CLU_021924_1_0_1"/>
<feature type="region of interest" description="Disordered" evidence="5">
    <location>
        <begin position="222"/>
        <end position="269"/>
    </location>
</feature>
<evidence type="ECO:0000256" key="6">
    <source>
        <dbReference type="SAM" id="Phobius"/>
    </source>
</evidence>
<feature type="transmembrane region" description="Helical" evidence="6">
    <location>
        <begin position="393"/>
        <end position="417"/>
    </location>
</feature>
<dbReference type="InterPro" id="IPR040254">
    <property type="entry name" value="Ecm3-like"/>
</dbReference>
<organism evidence="7 8">
    <name type="scientific">Paxillus involutus ATCC 200175</name>
    <dbReference type="NCBI Taxonomy" id="664439"/>
    <lineage>
        <taxon>Eukaryota</taxon>
        <taxon>Fungi</taxon>
        <taxon>Dikarya</taxon>
        <taxon>Basidiomycota</taxon>
        <taxon>Agaricomycotina</taxon>
        <taxon>Agaricomycetes</taxon>
        <taxon>Agaricomycetidae</taxon>
        <taxon>Boletales</taxon>
        <taxon>Paxilineae</taxon>
        <taxon>Paxillaceae</taxon>
        <taxon>Paxillus</taxon>
    </lineage>
</organism>
<feature type="transmembrane region" description="Helical" evidence="6">
    <location>
        <begin position="70"/>
        <end position="94"/>
    </location>
</feature>
<proteinExistence type="predicted"/>
<feature type="transmembrane region" description="Helical" evidence="6">
    <location>
        <begin position="142"/>
        <end position="161"/>
    </location>
</feature>
<protein>
    <recommendedName>
        <fullName evidence="9">Auxin efflux carrier</fullName>
    </recommendedName>
</protein>
<reference evidence="7 8" key="1">
    <citation type="submission" date="2014-06" db="EMBL/GenBank/DDBJ databases">
        <authorList>
            <consortium name="DOE Joint Genome Institute"/>
            <person name="Kuo A."/>
            <person name="Kohler A."/>
            <person name="Nagy L.G."/>
            <person name="Floudas D."/>
            <person name="Copeland A."/>
            <person name="Barry K.W."/>
            <person name="Cichocki N."/>
            <person name="Veneault-Fourrey C."/>
            <person name="LaButti K."/>
            <person name="Lindquist E.A."/>
            <person name="Lipzen A."/>
            <person name="Lundell T."/>
            <person name="Morin E."/>
            <person name="Murat C."/>
            <person name="Sun H."/>
            <person name="Tunlid A."/>
            <person name="Henrissat B."/>
            <person name="Grigoriev I.V."/>
            <person name="Hibbett D.S."/>
            <person name="Martin F."/>
            <person name="Nordberg H.P."/>
            <person name="Cantor M.N."/>
            <person name="Hua S.X."/>
        </authorList>
    </citation>
    <scope>NUCLEOTIDE SEQUENCE [LARGE SCALE GENOMIC DNA]</scope>
    <source>
        <strain evidence="7 8">ATCC 200175</strain>
    </source>
</reference>
<evidence type="ECO:0008006" key="9">
    <source>
        <dbReference type="Google" id="ProtNLM"/>
    </source>
</evidence>
<dbReference type="GO" id="GO:0055085">
    <property type="term" value="P:transmembrane transport"/>
    <property type="evidence" value="ECO:0007669"/>
    <property type="project" value="InterPro"/>
</dbReference>
<keyword evidence="2 6" id="KW-0812">Transmembrane</keyword>
<evidence type="ECO:0000256" key="2">
    <source>
        <dbReference type="ARBA" id="ARBA00022692"/>
    </source>
</evidence>
<evidence type="ECO:0000256" key="3">
    <source>
        <dbReference type="ARBA" id="ARBA00022989"/>
    </source>
</evidence>
<feature type="compositionally biased region" description="Polar residues" evidence="5">
    <location>
        <begin position="247"/>
        <end position="256"/>
    </location>
</feature>
<evidence type="ECO:0000256" key="4">
    <source>
        <dbReference type="ARBA" id="ARBA00023136"/>
    </source>
</evidence>
<dbReference type="EMBL" id="KN819335">
    <property type="protein sequence ID" value="KIJ15779.1"/>
    <property type="molecule type" value="Genomic_DNA"/>
</dbReference>
<dbReference type="GO" id="GO:0016020">
    <property type="term" value="C:membrane"/>
    <property type="evidence" value="ECO:0007669"/>
    <property type="project" value="UniProtKB-SubCell"/>
</dbReference>
<feature type="transmembrane region" description="Helical" evidence="6">
    <location>
        <begin position="106"/>
        <end position="130"/>
    </location>
</feature>
<feature type="transmembrane region" description="Helical" evidence="6">
    <location>
        <begin position="359"/>
        <end position="381"/>
    </location>
</feature>
<feature type="transmembrane region" description="Helical" evidence="6">
    <location>
        <begin position="12"/>
        <end position="31"/>
    </location>
</feature>
<keyword evidence="8" id="KW-1185">Reference proteome</keyword>
<feature type="transmembrane region" description="Helical" evidence="6">
    <location>
        <begin position="429"/>
        <end position="448"/>
    </location>
</feature>
<feature type="transmembrane region" description="Helical" evidence="6">
    <location>
        <begin position="38"/>
        <end position="58"/>
    </location>
</feature>